<evidence type="ECO:0000256" key="1">
    <source>
        <dbReference type="SAM" id="Coils"/>
    </source>
</evidence>
<dbReference type="Proteomes" id="UP000008711">
    <property type="component" value="Unassembled WGS sequence"/>
</dbReference>
<dbReference type="PhylomeDB" id="B3NBH8"/>
<dbReference type="EMBL" id="CH954178">
    <property type="protein sequence ID" value="EDV50300.1"/>
    <property type="molecule type" value="Genomic_DNA"/>
</dbReference>
<proteinExistence type="predicted"/>
<dbReference type="PANTHER" id="PTHR22306">
    <property type="entry name" value="CHROMOSOME 7 OPEN READING FRAME 50"/>
    <property type="match status" value="1"/>
</dbReference>
<feature type="compositionally biased region" description="Basic and acidic residues" evidence="2">
    <location>
        <begin position="20"/>
        <end position="30"/>
    </location>
</feature>
<protein>
    <recommendedName>
        <fullName evidence="3">WKF domain-containing protein</fullName>
    </recommendedName>
</protein>
<feature type="compositionally biased region" description="Basic residues" evidence="2">
    <location>
        <begin position="9"/>
        <end position="19"/>
    </location>
</feature>
<feature type="domain" description="WKF" evidence="3">
    <location>
        <begin position="179"/>
        <end position="241"/>
    </location>
</feature>
<feature type="compositionally biased region" description="Acidic residues" evidence="2">
    <location>
        <begin position="118"/>
        <end position="128"/>
    </location>
</feature>
<name>B3NBH8_DROER</name>
<dbReference type="PANTHER" id="PTHR22306:SF2">
    <property type="entry name" value="CHROMOSOME 7 OPEN READING FRAME 50"/>
    <property type="match status" value="1"/>
</dbReference>
<feature type="region of interest" description="Disordered" evidence="2">
    <location>
        <begin position="1"/>
        <end position="176"/>
    </location>
</feature>
<organism evidence="4 5">
    <name type="scientific">Drosophila erecta</name>
    <name type="common">Fruit fly</name>
    <dbReference type="NCBI Taxonomy" id="7220"/>
    <lineage>
        <taxon>Eukaryota</taxon>
        <taxon>Metazoa</taxon>
        <taxon>Ecdysozoa</taxon>
        <taxon>Arthropoda</taxon>
        <taxon>Hexapoda</taxon>
        <taxon>Insecta</taxon>
        <taxon>Pterygota</taxon>
        <taxon>Neoptera</taxon>
        <taxon>Endopterygota</taxon>
        <taxon>Diptera</taxon>
        <taxon>Brachycera</taxon>
        <taxon>Muscomorpha</taxon>
        <taxon>Ephydroidea</taxon>
        <taxon>Drosophilidae</taxon>
        <taxon>Drosophila</taxon>
        <taxon>Sophophora</taxon>
    </lineage>
</organism>
<feature type="coiled-coil region" evidence="1">
    <location>
        <begin position="235"/>
        <end position="262"/>
    </location>
</feature>
<evidence type="ECO:0000313" key="4">
    <source>
        <dbReference type="EMBL" id="EDV50300.1"/>
    </source>
</evidence>
<accession>B3NBH8</accession>
<gene>
    <name evidence="4" type="primary">Dere\GG14519</name>
    <name evidence="4" type="synonym">dere_GLEANR_14681</name>
    <name evidence="4" type="synonym">GG14519</name>
    <name evidence="4" type="ORF">Dere_GG14519</name>
</gene>
<evidence type="ECO:0000313" key="5">
    <source>
        <dbReference type="Proteomes" id="UP000008711"/>
    </source>
</evidence>
<evidence type="ECO:0000256" key="2">
    <source>
        <dbReference type="SAM" id="MobiDB-lite"/>
    </source>
</evidence>
<dbReference type="HOGENOM" id="CLU_1039247_0_0_1"/>
<reference evidence="4 5" key="1">
    <citation type="journal article" date="2007" name="Nature">
        <title>Evolution of genes and genomes on the Drosophila phylogeny.</title>
        <authorList>
            <consortium name="Drosophila 12 Genomes Consortium"/>
            <person name="Clark A.G."/>
            <person name="Eisen M.B."/>
            <person name="Smith D.R."/>
            <person name="Bergman C.M."/>
            <person name="Oliver B."/>
            <person name="Markow T.A."/>
            <person name="Kaufman T.C."/>
            <person name="Kellis M."/>
            <person name="Gelbart W."/>
            <person name="Iyer V.N."/>
            <person name="Pollard D.A."/>
            <person name="Sackton T.B."/>
            <person name="Larracuente A.M."/>
            <person name="Singh N.D."/>
            <person name="Abad J.P."/>
            <person name="Abt D.N."/>
            <person name="Adryan B."/>
            <person name="Aguade M."/>
            <person name="Akashi H."/>
            <person name="Anderson W.W."/>
            <person name="Aquadro C.F."/>
            <person name="Ardell D.H."/>
            <person name="Arguello R."/>
            <person name="Artieri C.G."/>
            <person name="Barbash D.A."/>
            <person name="Barker D."/>
            <person name="Barsanti P."/>
            <person name="Batterham P."/>
            <person name="Batzoglou S."/>
            <person name="Begun D."/>
            <person name="Bhutkar A."/>
            <person name="Blanco E."/>
            <person name="Bosak S.A."/>
            <person name="Bradley R.K."/>
            <person name="Brand A.D."/>
            <person name="Brent M.R."/>
            <person name="Brooks A.N."/>
            <person name="Brown R.H."/>
            <person name="Butlin R.K."/>
            <person name="Caggese C."/>
            <person name="Calvi B.R."/>
            <person name="Bernardo de Carvalho A."/>
            <person name="Caspi A."/>
            <person name="Castrezana S."/>
            <person name="Celniker S.E."/>
            <person name="Chang J.L."/>
            <person name="Chapple C."/>
            <person name="Chatterji S."/>
            <person name="Chinwalla A."/>
            <person name="Civetta A."/>
            <person name="Clifton S.W."/>
            <person name="Comeron J.M."/>
            <person name="Costello J.C."/>
            <person name="Coyne J.A."/>
            <person name="Daub J."/>
            <person name="David R.G."/>
            <person name="Delcher A.L."/>
            <person name="Delehaunty K."/>
            <person name="Do C.B."/>
            <person name="Ebling H."/>
            <person name="Edwards K."/>
            <person name="Eickbush T."/>
            <person name="Evans J.D."/>
            <person name="Filipski A."/>
            <person name="Findeiss S."/>
            <person name="Freyhult E."/>
            <person name="Fulton L."/>
            <person name="Fulton R."/>
            <person name="Garcia A.C."/>
            <person name="Gardiner A."/>
            <person name="Garfield D.A."/>
            <person name="Garvin B.E."/>
            <person name="Gibson G."/>
            <person name="Gilbert D."/>
            <person name="Gnerre S."/>
            <person name="Godfrey J."/>
            <person name="Good R."/>
            <person name="Gotea V."/>
            <person name="Gravely B."/>
            <person name="Greenberg A.J."/>
            <person name="Griffiths-Jones S."/>
            <person name="Gross S."/>
            <person name="Guigo R."/>
            <person name="Gustafson E.A."/>
            <person name="Haerty W."/>
            <person name="Hahn M.W."/>
            <person name="Halligan D.L."/>
            <person name="Halpern A.L."/>
            <person name="Halter G.M."/>
            <person name="Han M.V."/>
            <person name="Heger A."/>
            <person name="Hillier L."/>
            <person name="Hinrichs A.S."/>
            <person name="Holmes I."/>
            <person name="Hoskins R.A."/>
            <person name="Hubisz M.J."/>
            <person name="Hultmark D."/>
            <person name="Huntley M.A."/>
            <person name="Jaffe D.B."/>
            <person name="Jagadeeshan S."/>
            <person name="Jeck W.R."/>
            <person name="Johnson J."/>
            <person name="Jones C.D."/>
            <person name="Jordan W.C."/>
            <person name="Karpen G.H."/>
            <person name="Kataoka E."/>
            <person name="Keightley P.D."/>
            <person name="Kheradpour P."/>
            <person name="Kirkness E.F."/>
            <person name="Koerich L.B."/>
            <person name="Kristiansen K."/>
            <person name="Kudrna D."/>
            <person name="Kulathinal R.J."/>
            <person name="Kumar S."/>
            <person name="Kwok R."/>
            <person name="Lander E."/>
            <person name="Langley C.H."/>
            <person name="Lapoint R."/>
            <person name="Lazzaro B.P."/>
            <person name="Lee S.J."/>
            <person name="Levesque L."/>
            <person name="Li R."/>
            <person name="Lin C.F."/>
            <person name="Lin M.F."/>
            <person name="Lindblad-Toh K."/>
            <person name="Llopart A."/>
            <person name="Long M."/>
            <person name="Low L."/>
            <person name="Lozovsky E."/>
            <person name="Lu J."/>
            <person name="Luo M."/>
            <person name="Machado C.A."/>
            <person name="Makalowski W."/>
            <person name="Marzo M."/>
            <person name="Matsuda M."/>
            <person name="Matzkin L."/>
            <person name="McAllister B."/>
            <person name="McBride C.S."/>
            <person name="McKernan B."/>
            <person name="McKernan K."/>
            <person name="Mendez-Lago M."/>
            <person name="Minx P."/>
            <person name="Mollenhauer M.U."/>
            <person name="Montooth K."/>
            <person name="Mount S.M."/>
            <person name="Mu X."/>
            <person name="Myers E."/>
            <person name="Negre B."/>
            <person name="Newfeld S."/>
            <person name="Nielsen R."/>
            <person name="Noor M.A."/>
            <person name="O'Grady P."/>
            <person name="Pachter L."/>
            <person name="Papaceit M."/>
            <person name="Parisi M.J."/>
            <person name="Parisi M."/>
            <person name="Parts L."/>
            <person name="Pedersen J.S."/>
            <person name="Pesole G."/>
            <person name="Phillippy A.M."/>
            <person name="Ponting C.P."/>
            <person name="Pop M."/>
            <person name="Porcelli D."/>
            <person name="Powell J.R."/>
            <person name="Prohaska S."/>
            <person name="Pruitt K."/>
            <person name="Puig M."/>
            <person name="Quesneville H."/>
            <person name="Ram K.R."/>
            <person name="Rand D."/>
            <person name="Rasmussen M.D."/>
            <person name="Reed L.K."/>
            <person name="Reenan R."/>
            <person name="Reily A."/>
            <person name="Remington K.A."/>
            <person name="Rieger T.T."/>
            <person name="Ritchie M.G."/>
            <person name="Robin C."/>
            <person name="Rogers Y.H."/>
            <person name="Rohde C."/>
            <person name="Rozas J."/>
            <person name="Rubenfield M.J."/>
            <person name="Ruiz A."/>
            <person name="Russo S."/>
            <person name="Salzberg S.L."/>
            <person name="Sanchez-Gracia A."/>
            <person name="Saranga D.J."/>
            <person name="Sato H."/>
            <person name="Schaeffer S.W."/>
            <person name="Schatz M.C."/>
            <person name="Schlenke T."/>
            <person name="Schwartz R."/>
            <person name="Segarra C."/>
            <person name="Singh R.S."/>
            <person name="Sirot L."/>
            <person name="Sirota M."/>
            <person name="Sisneros N.B."/>
            <person name="Smith C.D."/>
            <person name="Smith T.F."/>
            <person name="Spieth J."/>
            <person name="Stage D.E."/>
            <person name="Stark A."/>
            <person name="Stephan W."/>
            <person name="Strausberg R.L."/>
            <person name="Strempel S."/>
            <person name="Sturgill D."/>
            <person name="Sutton G."/>
            <person name="Sutton G.G."/>
            <person name="Tao W."/>
            <person name="Teichmann S."/>
            <person name="Tobari Y.N."/>
            <person name="Tomimura Y."/>
            <person name="Tsolas J.M."/>
            <person name="Valente V.L."/>
            <person name="Venter E."/>
            <person name="Venter J.C."/>
            <person name="Vicario S."/>
            <person name="Vieira F.G."/>
            <person name="Vilella A.J."/>
            <person name="Villasante A."/>
            <person name="Walenz B."/>
            <person name="Wang J."/>
            <person name="Wasserman M."/>
            <person name="Watts T."/>
            <person name="Wilson D."/>
            <person name="Wilson R.K."/>
            <person name="Wing R.A."/>
            <person name="Wolfner M.F."/>
            <person name="Wong A."/>
            <person name="Wong G.K."/>
            <person name="Wu C.I."/>
            <person name="Wu G."/>
            <person name="Yamamoto D."/>
            <person name="Yang H.P."/>
            <person name="Yang S.P."/>
            <person name="Yorke J.A."/>
            <person name="Yoshida K."/>
            <person name="Zdobnov E."/>
            <person name="Zhang P."/>
            <person name="Zhang Y."/>
            <person name="Zimin A.V."/>
            <person name="Baldwin J."/>
            <person name="Abdouelleil A."/>
            <person name="Abdulkadir J."/>
            <person name="Abebe A."/>
            <person name="Abera B."/>
            <person name="Abreu J."/>
            <person name="Acer S.C."/>
            <person name="Aftuck L."/>
            <person name="Alexander A."/>
            <person name="An P."/>
            <person name="Anderson E."/>
            <person name="Anderson S."/>
            <person name="Arachi H."/>
            <person name="Azer M."/>
            <person name="Bachantsang P."/>
            <person name="Barry A."/>
            <person name="Bayul T."/>
            <person name="Berlin A."/>
            <person name="Bessette D."/>
            <person name="Bloom T."/>
            <person name="Blye J."/>
            <person name="Boguslavskiy L."/>
            <person name="Bonnet C."/>
            <person name="Boukhgalter B."/>
            <person name="Bourzgui I."/>
            <person name="Brown A."/>
            <person name="Cahill P."/>
            <person name="Channer S."/>
            <person name="Cheshatsang Y."/>
            <person name="Chuda L."/>
            <person name="Citroen M."/>
            <person name="Collymore A."/>
            <person name="Cooke P."/>
            <person name="Costello M."/>
            <person name="D'Aco K."/>
            <person name="Daza R."/>
            <person name="De Haan G."/>
            <person name="DeGray S."/>
            <person name="DeMaso C."/>
            <person name="Dhargay N."/>
            <person name="Dooley K."/>
            <person name="Dooley E."/>
            <person name="Doricent M."/>
            <person name="Dorje P."/>
            <person name="Dorjee K."/>
            <person name="Dupes A."/>
            <person name="Elong R."/>
            <person name="Falk J."/>
            <person name="Farina A."/>
            <person name="Faro S."/>
            <person name="Ferguson D."/>
            <person name="Fisher S."/>
            <person name="Foley C.D."/>
            <person name="Franke A."/>
            <person name="Friedrich D."/>
            <person name="Gadbois L."/>
            <person name="Gearin G."/>
            <person name="Gearin C.R."/>
            <person name="Giannoukos G."/>
            <person name="Goode T."/>
            <person name="Graham J."/>
            <person name="Grandbois E."/>
            <person name="Grewal S."/>
            <person name="Gyaltsen K."/>
            <person name="Hafez N."/>
            <person name="Hagos B."/>
            <person name="Hall J."/>
            <person name="Henson C."/>
            <person name="Hollinger A."/>
            <person name="Honan T."/>
            <person name="Huard M.D."/>
            <person name="Hughes L."/>
            <person name="Hurhula B."/>
            <person name="Husby M.E."/>
            <person name="Kamat A."/>
            <person name="Kanga B."/>
            <person name="Kashin S."/>
            <person name="Khazanovich D."/>
            <person name="Kisner P."/>
            <person name="Lance K."/>
            <person name="Lara M."/>
            <person name="Lee W."/>
            <person name="Lennon N."/>
            <person name="Letendre F."/>
            <person name="LeVine R."/>
            <person name="Lipovsky A."/>
            <person name="Liu X."/>
            <person name="Liu J."/>
            <person name="Liu S."/>
            <person name="Lokyitsang T."/>
            <person name="Lokyitsang Y."/>
            <person name="Lubonja R."/>
            <person name="Lui A."/>
            <person name="MacDonald P."/>
            <person name="Magnisalis V."/>
            <person name="Maru K."/>
            <person name="Matthews C."/>
            <person name="McCusker W."/>
            <person name="McDonough S."/>
            <person name="Mehta T."/>
            <person name="Meldrim J."/>
            <person name="Meneus L."/>
            <person name="Mihai O."/>
            <person name="Mihalev A."/>
            <person name="Mihova T."/>
            <person name="Mittelman R."/>
            <person name="Mlenga V."/>
            <person name="Montmayeur A."/>
            <person name="Mulrain L."/>
            <person name="Navidi A."/>
            <person name="Naylor J."/>
            <person name="Negash T."/>
            <person name="Nguyen T."/>
            <person name="Nguyen N."/>
            <person name="Nicol R."/>
            <person name="Norbu C."/>
            <person name="Norbu N."/>
            <person name="Novod N."/>
            <person name="O'Neill B."/>
            <person name="Osman S."/>
            <person name="Markiewicz E."/>
            <person name="Oyono O.L."/>
            <person name="Patti C."/>
            <person name="Phunkhang P."/>
            <person name="Pierre F."/>
            <person name="Priest M."/>
            <person name="Raghuraman S."/>
            <person name="Rege F."/>
            <person name="Reyes R."/>
            <person name="Rise C."/>
            <person name="Rogov P."/>
            <person name="Ross K."/>
            <person name="Ryan E."/>
            <person name="Settipalli S."/>
            <person name="Shea T."/>
            <person name="Sherpa N."/>
            <person name="Shi L."/>
            <person name="Shih D."/>
            <person name="Sparrow T."/>
            <person name="Spaulding J."/>
            <person name="Stalker J."/>
            <person name="Stange-Thomann N."/>
            <person name="Stavropoulos S."/>
            <person name="Stone C."/>
            <person name="Strader C."/>
            <person name="Tesfaye S."/>
            <person name="Thomson T."/>
            <person name="Thoulutsang Y."/>
            <person name="Thoulutsang D."/>
            <person name="Topham K."/>
            <person name="Topping I."/>
            <person name="Tsamla T."/>
            <person name="Vassiliev H."/>
            <person name="Vo A."/>
            <person name="Wangchuk T."/>
            <person name="Wangdi T."/>
            <person name="Weiand M."/>
            <person name="Wilkinson J."/>
            <person name="Wilson A."/>
            <person name="Yadav S."/>
            <person name="Young G."/>
            <person name="Yu Q."/>
            <person name="Zembek L."/>
            <person name="Zhong D."/>
            <person name="Zimmer A."/>
            <person name="Zwirko Z."/>
            <person name="Jaffe D.B."/>
            <person name="Alvarez P."/>
            <person name="Brockman W."/>
            <person name="Butler J."/>
            <person name="Chin C."/>
            <person name="Gnerre S."/>
            <person name="Grabherr M."/>
            <person name="Kleber M."/>
            <person name="Mauceli E."/>
            <person name="MacCallum I."/>
        </authorList>
    </citation>
    <scope>NUCLEOTIDE SEQUENCE [LARGE SCALE GENOMIC DNA]</scope>
    <source>
        <strain evidence="4 5">TSC#14021-0224.01</strain>
    </source>
</reference>
<keyword evidence="1" id="KW-0175">Coiled coil</keyword>
<dbReference type="InterPro" id="IPR019327">
    <property type="entry name" value="WKF"/>
</dbReference>
<evidence type="ECO:0000259" key="3">
    <source>
        <dbReference type="Pfam" id="PF10180"/>
    </source>
</evidence>
<dbReference type="Pfam" id="PF10180">
    <property type="entry name" value="WKF"/>
    <property type="match status" value="1"/>
</dbReference>
<sequence>MARTELEKKTKRQGKKRKHEVAENAEHAASDDEVANKSLILAPQVDEQEAQTDKPAKRRQKGADNSDTKKRNKKNQAEEQVATSGSEESLQQKPHKRKHAQEANESKKLKRSKKQESNSEDDDDDEDSQPTAAQLKEAARPENANAVVTVRQKKKQKHQQRLEAQKSQNSNKEAKVNKEYLLKWKESRQEWKFNKLRQISIQQTAFDEEKLDEELWPTALEYLASSQGAARSKISQLAEEVIQKLDKEGEKLEDEAERQKLIESTRYQRARDLLQSFD</sequence>
<dbReference type="OMA" id="CWAENRS"/>
<reference evidence="4 5" key="2">
    <citation type="journal article" date="2008" name="Bioinformatics">
        <title>Assembly reconciliation.</title>
        <authorList>
            <person name="Zimin A.V."/>
            <person name="Smith D.R."/>
            <person name="Sutton G."/>
            <person name="Yorke J.A."/>
        </authorList>
    </citation>
    <scope>NUCLEOTIDE SEQUENCE [LARGE SCALE GENOMIC DNA]</scope>
    <source>
        <strain evidence="4 5">TSC#14021-0224.01</strain>
    </source>
</reference>
<dbReference type="KEGG" id="der:6546521"/>
<dbReference type="AlphaFoldDB" id="B3NBH8"/>
<dbReference type="OrthoDB" id="10261563at2759"/>
<dbReference type="eggNOG" id="KOG4829">
    <property type="taxonomic scope" value="Eukaryota"/>
</dbReference>
<feature type="compositionally biased region" description="Basic and acidic residues" evidence="2">
    <location>
        <begin position="51"/>
        <end position="69"/>
    </location>
</feature>
<keyword evidence="5" id="KW-1185">Reference proteome</keyword>
<feature type="compositionally biased region" description="Polar residues" evidence="2">
    <location>
        <begin position="81"/>
        <end position="92"/>
    </location>
</feature>